<feature type="region of interest" description="Disordered" evidence="1">
    <location>
        <begin position="308"/>
        <end position="367"/>
    </location>
</feature>
<evidence type="ECO:0000256" key="1">
    <source>
        <dbReference type="SAM" id="MobiDB-lite"/>
    </source>
</evidence>
<gene>
    <name evidence="2" type="ORF">METEAL_14510</name>
</gene>
<keyword evidence="3" id="KW-1185">Reference proteome</keyword>
<dbReference type="EMBL" id="AP027080">
    <property type="protein sequence ID" value="BDU72277.1"/>
    <property type="molecule type" value="Genomic_DNA"/>
</dbReference>
<name>A0AA48K9F5_9BACT</name>
<organism evidence="2 3">
    <name type="scientific">Mesoterricola silvestris</name>
    <dbReference type="NCBI Taxonomy" id="2927979"/>
    <lineage>
        <taxon>Bacteria</taxon>
        <taxon>Pseudomonadati</taxon>
        <taxon>Acidobacteriota</taxon>
        <taxon>Holophagae</taxon>
        <taxon>Holophagales</taxon>
        <taxon>Holophagaceae</taxon>
        <taxon>Mesoterricola</taxon>
    </lineage>
</organism>
<sequence length="511" mass="55444">MARPGNRGGGSGGWARGGCVLGWMAGLCMALSPAGAQTPVRVPVRIVHEGKVAWFLRVNHQTPDLDLQVDRGDGRGFRPLTAGRFPLYAGTTCRFSCSQERSGRTSVPLTGRDRLNPYGAKMVFTCEQGVLTLSLSLDKAPPPGFAMPVVCNGRAVTIKRSDWAEPAAAAPEGPAAAARPATSRLRGARVFAIHNASSLPWLLTSPLEGPEGRNLGFWRASRMRAGVYVGLTPATPDPLTLRLPPGRRCYLPVERGSVRTLTLTDCRNNTRESLWRFRFEGPIHYSGEAEAMEVAGVHGTILRIKAGTWAAPPPLPEAGDPPSPRDTRREAGAAQPSPQPRKRKPAAVPEEPPGPRRRVDLPGAPPFPGRVLTLHNASDGPWILSVEGPDRWTTPGVFREEAGRYLPVEELLEVVLPGDCYDMPPGARRYLPLSGGAHWVKVRFMDRDRRNPPLGFVLFDASTGVLPGFRDETRPEVKERYQRVLSLGPDAVTLGDSPWDPALLAGGEEKR</sequence>
<reference evidence="3" key="1">
    <citation type="journal article" date="2023" name="Int. J. Syst. Evol. Microbiol.">
        <title>Mesoterricola silvestris gen. nov., sp. nov., Mesoterricola sediminis sp. nov., Geothrix oryzae sp. nov., Geothrix edaphica sp. nov., Geothrix rubra sp. nov., and Geothrix limicola sp. nov., six novel members of Acidobacteriota isolated from soils.</title>
        <authorList>
            <person name="Itoh H."/>
            <person name="Sugisawa Y."/>
            <person name="Mise K."/>
            <person name="Xu Z."/>
            <person name="Kuniyasu M."/>
            <person name="Ushijima N."/>
            <person name="Kawano K."/>
            <person name="Kobayashi E."/>
            <person name="Shiratori Y."/>
            <person name="Masuda Y."/>
            <person name="Senoo K."/>
        </authorList>
    </citation>
    <scope>NUCLEOTIDE SEQUENCE [LARGE SCALE GENOMIC DNA]</scope>
    <source>
        <strain evidence="3">W79</strain>
    </source>
</reference>
<dbReference type="KEGG" id="msil:METEAL_14510"/>
<feature type="compositionally biased region" description="Pro residues" evidence="1">
    <location>
        <begin position="311"/>
        <end position="322"/>
    </location>
</feature>
<evidence type="ECO:0000313" key="3">
    <source>
        <dbReference type="Proteomes" id="UP001238179"/>
    </source>
</evidence>
<proteinExistence type="predicted"/>
<dbReference type="Proteomes" id="UP001238179">
    <property type="component" value="Chromosome"/>
</dbReference>
<protein>
    <submittedName>
        <fullName evidence="2">Uncharacterized protein</fullName>
    </submittedName>
</protein>
<evidence type="ECO:0000313" key="2">
    <source>
        <dbReference type="EMBL" id="BDU72277.1"/>
    </source>
</evidence>
<dbReference type="AlphaFoldDB" id="A0AA48K9F5"/>
<accession>A0AA48K9F5</accession>